<dbReference type="OrthoDB" id="16535at2759"/>
<evidence type="ECO:0000256" key="2">
    <source>
        <dbReference type="ARBA" id="ARBA00009116"/>
    </source>
</evidence>
<dbReference type="InterPro" id="IPR010591">
    <property type="entry name" value="ATP11"/>
</dbReference>
<dbReference type="Proteomes" id="UP000193467">
    <property type="component" value="Unassembled WGS sequence"/>
</dbReference>
<organism evidence="6 7">
    <name type="scientific">Leucosporidium creatinivorum</name>
    <dbReference type="NCBI Taxonomy" id="106004"/>
    <lineage>
        <taxon>Eukaryota</taxon>
        <taxon>Fungi</taxon>
        <taxon>Dikarya</taxon>
        <taxon>Basidiomycota</taxon>
        <taxon>Pucciniomycotina</taxon>
        <taxon>Microbotryomycetes</taxon>
        <taxon>Leucosporidiales</taxon>
        <taxon>Leucosporidium</taxon>
    </lineage>
</organism>
<comment type="caution">
    <text evidence="6">The sequence shown here is derived from an EMBL/GenBank/DDBJ whole genome shotgun (WGS) entry which is preliminary data.</text>
</comment>
<evidence type="ECO:0000313" key="6">
    <source>
        <dbReference type="EMBL" id="ORY87448.1"/>
    </source>
</evidence>
<evidence type="ECO:0000256" key="1">
    <source>
        <dbReference type="ARBA" id="ARBA00004173"/>
    </source>
</evidence>
<comment type="similarity">
    <text evidence="2">Belongs to the ATP11 family.</text>
</comment>
<sequence>MFRLAVRRVAPSVLPSSSRRCLSSTSFLRSSTPQWEELIGGREGVERKKKAYEGKYAAAMEAKAKAEGVSIDELKQRQSVLEAKQKAAAEEARALRQPPPVDTAGPVPAGSEKSVEQGQVVRPPPSAEDDTAKAARAFTKPKDASDSPVKPLHSIMDLSKAAQLDSSAIAQLWTTYHQAKGFLSAAIPTATYEKMVQSGKKYPIFVLPLARDVVGALPDGTETPSAVEMYLLEWALLPPPSTVSEPVPYPSTVLFTPLAEYKARQTYSQPYLILSHYTDLAASHNVVLMRGEISDNVALDQVHAQVLAVRMQMFYHDTGLGGEKEEERRA</sequence>
<evidence type="ECO:0000256" key="3">
    <source>
        <dbReference type="ARBA" id="ARBA00022946"/>
    </source>
</evidence>
<keyword evidence="7" id="KW-1185">Reference proteome</keyword>
<keyword evidence="3" id="KW-0809">Transit peptide</keyword>
<proteinExistence type="inferred from homology"/>
<feature type="region of interest" description="Disordered" evidence="5">
    <location>
        <begin position="89"/>
        <end position="133"/>
    </location>
</feature>
<dbReference type="GO" id="GO:0033615">
    <property type="term" value="P:mitochondrial proton-transporting ATP synthase complex assembly"/>
    <property type="evidence" value="ECO:0007669"/>
    <property type="project" value="TreeGrafter"/>
</dbReference>
<name>A0A1Y2FTZ2_9BASI</name>
<dbReference type="GO" id="GO:0005739">
    <property type="term" value="C:mitochondrion"/>
    <property type="evidence" value="ECO:0007669"/>
    <property type="project" value="UniProtKB-SubCell"/>
</dbReference>
<dbReference type="FunCoup" id="A0A1Y2FTZ2">
    <property type="interactions" value="207"/>
</dbReference>
<evidence type="ECO:0000313" key="7">
    <source>
        <dbReference type="Proteomes" id="UP000193467"/>
    </source>
</evidence>
<gene>
    <name evidence="6" type="ORF">BCR35DRAFT_324484</name>
</gene>
<dbReference type="PANTHER" id="PTHR13126:SF0">
    <property type="entry name" value="ATP SYNTHASE MITOCHONDRIAL F1 COMPLEX ASSEMBLY FACTOR 1"/>
    <property type="match status" value="1"/>
</dbReference>
<evidence type="ECO:0000256" key="5">
    <source>
        <dbReference type="SAM" id="MobiDB-lite"/>
    </source>
</evidence>
<comment type="subcellular location">
    <subcellularLocation>
        <location evidence="1">Mitochondrion</location>
    </subcellularLocation>
</comment>
<dbReference type="PANTHER" id="PTHR13126">
    <property type="entry name" value="CHAPERONE ATP11"/>
    <property type="match status" value="1"/>
</dbReference>
<reference evidence="6 7" key="1">
    <citation type="submission" date="2016-07" db="EMBL/GenBank/DDBJ databases">
        <title>Pervasive Adenine N6-methylation of Active Genes in Fungi.</title>
        <authorList>
            <consortium name="DOE Joint Genome Institute"/>
            <person name="Mondo S.J."/>
            <person name="Dannebaum R.O."/>
            <person name="Kuo R.C."/>
            <person name="Labutti K."/>
            <person name="Haridas S."/>
            <person name="Kuo A."/>
            <person name="Salamov A."/>
            <person name="Ahrendt S.R."/>
            <person name="Lipzen A."/>
            <person name="Sullivan W."/>
            <person name="Andreopoulos W.B."/>
            <person name="Clum A."/>
            <person name="Lindquist E."/>
            <person name="Daum C."/>
            <person name="Ramamoorthy G.K."/>
            <person name="Gryganskyi A."/>
            <person name="Culley D."/>
            <person name="Magnuson J.K."/>
            <person name="James T.Y."/>
            <person name="O'Malley M.A."/>
            <person name="Stajich J.E."/>
            <person name="Spatafora J.W."/>
            <person name="Visel A."/>
            <person name="Grigoriev I.V."/>
        </authorList>
    </citation>
    <scope>NUCLEOTIDE SEQUENCE [LARGE SCALE GENOMIC DNA]</scope>
    <source>
        <strain evidence="6 7">62-1032</strain>
    </source>
</reference>
<evidence type="ECO:0000256" key="4">
    <source>
        <dbReference type="ARBA" id="ARBA00023128"/>
    </source>
</evidence>
<dbReference type="AlphaFoldDB" id="A0A1Y2FTZ2"/>
<dbReference type="Pfam" id="PF06644">
    <property type="entry name" value="ATP11"/>
    <property type="match status" value="1"/>
</dbReference>
<protein>
    <submittedName>
        <fullName evidence="6">ATP11 protein-domain-containing protein</fullName>
    </submittedName>
</protein>
<dbReference type="InParanoid" id="A0A1Y2FTZ2"/>
<feature type="non-terminal residue" evidence="6">
    <location>
        <position position="330"/>
    </location>
</feature>
<dbReference type="EMBL" id="MCGR01000013">
    <property type="protein sequence ID" value="ORY87448.1"/>
    <property type="molecule type" value="Genomic_DNA"/>
</dbReference>
<keyword evidence="4" id="KW-0496">Mitochondrion</keyword>
<dbReference type="STRING" id="106004.A0A1Y2FTZ2"/>
<accession>A0A1Y2FTZ2</accession>